<feature type="compositionally biased region" description="Pro residues" evidence="1">
    <location>
        <begin position="188"/>
        <end position="200"/>
    </location>
</feature>
<organism evidence="3 4">
    <name type="scientific">Methylobacterium jeotgali</name>
    <dbReference type="NCBI Taxonomy" id="381630"/>
    <lineage>
        <taxon>Bacteria</taxon>
        <taxon>Pseudomonadati</taxon>
        <taxon>Pseudomonadota</taxon>
        <taxon>Alphaproteobacteria</taxon>
        <taxon>Hyphomicrobiales</taxon>
        <taxon>Methylobacteriaceae</taxon>
        <taxon>Methylobacterium</taxon>
    </lineage>
</organism>
<dbReference type="Gene3D" id="2.60.200.20">
    <property type="match status" value="1"/>
</dbReference>
<dbReference type="RefSeq" id="WP_238276436.1">
    <property type="nucleotide sequence ID" value="NZ_BPQR01000043.1"/>
</dbReference>
<evidence type="ECO:0000256" key="1">
    <source>
        <dbReference type="SAM" id="MobiDB-lite"/>
    </source>
</evidence>
<accession>A0ABQ4SXP6</accession>
<dbReference type="SUPFAM" id="SSF49879">
    <property type="entry name" value="SMAD/FHA domain"/>
    <property type="match status" value="1"/>
</dbReference>
<sequence length="468" mass="50238">MTLVLTIENLDRLPDGGPLSVSLSGRRGIDIGRDQYLDWTLPDPDRVISGKHAEIRHRDGGYWLQDVSRNGTFLNRSGQRLQEACRLREGDRIEIGRYVIRVAIEGEAEAAPPAPAAERPAPGDFWDGQGESAPPIPSRDLRPPAALKPVRPDFIDWAVDLPTDPGRPAVAPAGGAAGDGMDWARATPEPPPPPPPPIPSPRRAAPPVEDDPAGPAAWASPARPTPGPGEGDPWGTADLQIAAPAPPRPAVEDRVPREPPQPRMPDPAPPVPRPAGIGGDAFVRRFAAGLGVSPEVLSWQDPEALAEEAGALLRLSAESLKQLLAARAESKRTAKASSQTTIQALDNNPLKFAPTVDDALRIMLGPPSSGYLEARRAMETGFRDLKAHQVKTYAAMQNAARLLLDQLSPEGVEASDEGDRGLGGLLGSRKARLWDLYATRWDALASPHDDGMVDAFMVFFADCYDRNR</sequence>
<feature type="compositionally biased region" description="Pro residues" evidence="1">
    <location>
        <begin position="258"/>
        <end position="272"/>
    </location>
</feature>
<dbReference type="PRINTS" id="PR01217">
    <property type="entry name" value="PRICHEXTENSN"/>
</dbReference>
<feature type="region of interest" description="Disordered" evidence="1">
    <location>
        <begin position="109"/>
        <end position="272"/>
    </location>
</feature>
<feature type="compositionally biased region" description="Low complexity" evidence="1">
    <location>
        <begin position="164"/>
        <end position="187"/>
    </location>
</feature>
<reference evidence="3" key="1">
    <citation type="journal article" date="2021" name="Front. Microbiol.">
        <title>Comprehensive Comparative Genomics and Phenotyping of Methylobacterium Species.</title>
        <authorList>
            <person name="Alessa O."/>
            <person name="Ogura Y."/>
            <person name="Fujitani Y."/>
            <person name="Takami H."/>
            <person name="Hayashi T."/>
            <person name="Sahin N."/>
            <person name="Tani A."/>
        </authorList>
    </citation>
    <scope>NUCLEOTIDE SEQUENCE</scope>
    <source>
        <strain evidence="3">LMG 23639</strain>
    </source>
</reference>
<reference evidence="3" key="2">
    <citation type="submission" date="2021-08" db="EMBL/GenBank/DDBJ databases">
        <authorList>
            <person name="Tani A."/>
            <person name="Ola A."/>
            <person name="Ogura Y."/>
            <person name="Katsura K."/>
            <person name="Hayashi T."/>
        </authorList>
    </citation>
    <scope>NUCLEOTIDE SEQUENCE</scope>
    <source>
        <strain evidence="3">LMG 23639</strain>
    </source>
</reference>
<dbReference type="Proteomes" id="UP001055102">
    <property type="component" value="Unassembled WGS sequence"/>
</dbReference>
<dbReference type="NCBIfam" id="TIGR03354">
    <property type="entry name" value="VI_FHA"/>
    <property type="match status" value="1"/>
</dbReference>
<evidence type="ECO:0000259" key="2">
    <source>
        <dbReference type="PROSITE" id="PS50006"/>
    </source>
</evidence>
<comment type="caution">
    <text evidence="3">The sequence shown here is derived from an EMBL/GenBank/DDBJ whole genome shotgun (WGS) entry which is preliminary data.</text>
</comment>
<dbReference type="EMBL" id="BPQR01000043">
    <property type="protein sequence ID" value="GJE07309.1"/>
    <property type="molecule type" value="Genomic_DNA"/>
</dbReference>
<gene>
    <name evidence="3" type="ORF">AOPFMNJM_2635</name>
</gene>
<protein>
    <recommendedName>
        <fullName evidence="2">FHA domain-containing protein</fullName>
    </recommendedName>
</protein>
<dbReference type="Pfam" id="PF20232">
    <property type="entry name" value="T6SS_FHA_C"/>
    <property type="match status" value="1"/>
</dbReference>
<dbReference type="InterPro" id="IPR017735">
    <property type="entry name" value="T6SS_FHA"/>
</dbReference>
<name>A0ABQ4SXP6_9HYPH</name>
<dbReference type="SMART" id="SM00240">
    <property type="entry name" value="FHA"/>
    <property type="match status" value="1"/>
</dbReference>
<proteinExistence type="predicted"/>
<dbReference type="InterPro" id="IPR046883">
    <property type="entry name" value="T6SS_FHA_C"/>
</dbReference>
<dbReference type="CDD" id="cd00060">
    <property type="entry name" value="FHA"/>
    <property type="match status" value="1"/>
</dbReference>
<feature type="compositionally biased region" description="Low complexity" evidence="1">
    <location>
        <begin position="109"/>
        <end position="122"/>
    </location>
</feature>
<dbReference type="PROSITE" id="PS50006">
    <property type="entry name" value="FHA_DOMAIN"/>
    <property type="match status" value="1"/>
</dbReference>
<dbReference type="InterPro" id="IPR008984">
    <property type="entry name" value="SMAD_FHA_dom_sf"/>
</dbReference>
<evidence type="ECO:0000313" key="4">
    <source>
        <dbReference type="Proteomes" id="UP001055102"/>
    </source>
</evidence>
<dbReference type="InterPro" id="IPR000253">
    <property type="entry name" value="FHA_dom"/>
</dbReference>
<evidence type="ECO:0000313" key="3">
    <source>
        <dbReference type="EMBL" id="GJE07309.1"/>
    </source>
</evidence>
<keyword evidence="4" id="KW-1185">Reference proteome</keyword>
<dbReference type="Pfam" id="PF00498">
    <property type="entry name" value="FHA"/>
    <property type="match status" value="1"/>
</dbReference>
<feature type="domain" description="FHA" evidence="2">
    <location>
        <begin position="29"/>
        <end position="79"/>
    </location>
</feature>